<name>A0A7R9QFD7_9ACAR</name>
<dbReference type="EMBL" id="OC916270">
    <property type="protein sequence ID" value="CAD7643720.1"/>
    <property type="molecule type" value="Genomic_DNA"/>
</dbReference>
<organism evidence="1">
    <name type="scientific">Oppiella nova</name>
    <dbReference type="NCBI Taxonomy" id="334625"/>
    <lineage>
        <taxon>Eukaryota</taxon>
        <taxon>Metazoa</taxon>
        <taxon>Ecdysozoa</taxon>
        <taxon>Arthropoda</taxon>
        <taxon>Chelicerata</taxon>
        <taxon>Arachnida</taxon>
        <taxon>Acari</taxon>
        <taxon>Acariformes</taxon>
        <taxon>Sarcoptiformes</taxon>
        <taxon>Oribatida</taxon>
        <taxon>Brachypylina</taxon>
        <taxon>Oppioidea</taxon>
        <taxon>Oppiidae</taxon>
        <taxon>Oppiella</taxon>
    </lineage>
</organism>
<evidence type="ECO:0000313" key="2">
    <source>
        <dbReference type="Proteomes" id="UP000728032"/>
    </source>
</evidence>
<keyword evidence="2" id="KW-1185">Reference proteome</keyword>
<proteinExistence type="predicted"/>
<gene>
    <name evidence="1" type="ORF">ONB1V03_LOCUS4284</name>
</gene>
<accession>A0A7R9QFD7</accession>
<protein>
    <submittedName>
        <fullName evidence="1">Uncharacterized protein</fullName>
    </submittedName>
</protein>
<sequence>MREALEQQVRKEIVYREEMAKQLHLVRDSFCQQLDHNWKSLSVNNKLNESEGNLMGMSCQMKGESELGLKS</sequence>
<dbReference type="AlphaFoldDB" id="A0A7R9QFD7"/>
<evidence type="ECO:0000313" key="1">
    <source>
        <dbReference type="EMBL" id="CAD7643720.1"/>
    </source>
</evidence>
<dbReference type="EMBL" id="CAJPVJ010001445">
    <property type="protein sequence ID" value="CAG2164735.1"/>
    <property type="molecule type" value="Genomic_DNA"/>
</dbReference>
<dbReference type="OrthoDB" id="9219587at2759"/>
<reference evidence="1" key="1">
    <citation type="submission" date="2020-11" db="EMBL/GenBank/DDBJ databases">
        <authorList>
            <person name="Tran Van P."/>
        </authorList>
    </citation>
    <scope>NUCLEOTIDE SEQUENCE</scope>
</reference>
<dbReference type="Proteomes" id="UP000728032">
    <property type="component" value="Unassembled WGS sequence"/>
</dbReference>